<evidence type="ECO:0000313" key="2">
    <source>
        <dbReference type="EMBL" id="RUS24220.1"/>
    </source>
</evidence>
<organism evidence="2 3">
    <name type="scientific">Jimgerdemannia flammicorona</name>
    <dbReference type="NCBI Taxonomy" id="994334"/>
    <lineage>
        <taxon>Eukaryota</taxon>
        <taxon>Fungi</taxon>
        <taxon>Fungi incertae sedis</taxon>
        <taxon>Mucoromycota</taxon>
        <taxon>Mucoromycotina</taxon>
        <taxon>Endogonomycetes</taxon>
        <taxon>Endogonales</taxon>
        <taxon>Endogonaceae</taxon>
        <taxon>Jimgerdemannia</taxon>
    </lineage>
</organism>
<sequence>MNLKALLLLDALMEDSTTAECSEELRLSFILRCSSHPAVKSCTVSAHDHSCSNPLDVSLWEGWGKNCGYSPLRGPPTTVCYIEGGMLAGHSEELRLSLPSMYIAYAQLPANSISLYLHATFGHGGEENSKTLNQMLNVAFYIAGSNEVTS</sequence>
<evidence type="ECO:0000256" key="1">
    <source>
        <dbReference type="SAM" id="SignalP"/>
    </source>
</evidence>
<protein>
    <submittedName>
        <fullName evidence="2">Uncharacterized protein</fullName>
    </submittedName>
</protein>
<feature type="non-terminal residue" evidence="2">
    <location>
        <position position="150"/>
    </location>
</feature>
<feature type="chain" id="PRO_5019083547" evidence="1">
    <location>
        <begin position="20"/>
        <end position="150"/>
    </location>
</feature>
<gene>
    <name evidence="2" type="ORF">BC938DRAFT_473922</name>
</gene>
<dbReference type="EMBL" id="RBNJ01016775">
    <property type="protein sequence ID" value="RUS24220.1"/>
    <property type="molecule type" value="Genomic_DNA"/>
</dbReference>
<accession>A0A433Q352</accession>
<dbReference type="AlphaFoldDB" id="A0A433Q352"/>
<proteinExistence type="predicted"/>
<dbReference type="Proteomes" id="UP000274822">
    <property type="component" value="Unassembled WGS sequence"/>
</dbReference>
<keyword evidence="3" id="KW-1185">Reference proteome</keyword>
<keyword evidence="1" id="KW-0732">Signal</keyword>
<feature type="signal peptide" evidence="1">
    <location>
        <begin position="1"/>
        <end position="19"/>
    </location>
</feature>
<comment type="caution">
    <text evidence="2">The sequence shown here is derived from an EMBL/GenBank/DDBJ whole genome shotgun (WGS) entry which is preliminary data.</text>
</comment>
<name>A0A433Q352_9FUNG</name>
<evidence type="ECO:0000313" key="3">
    <source>
        <dbReference type="Proteomes" id="UP000274822"/>
    </source>
</evidence>
<reference evidence="2 3" key="1">
    <citation type="journal article" date="2018" name="New Phytol.">
        <title>Phylogenomics of Endogonaceae and evolution of mycorrhizas within Mucoromycota.</title>
        <authorList>
            <person name="Chang Y."/>
            <person name="Desiro A."/>
            <person name="Na H."/>
            <person name="Sandor L."/>
            <person name="Lipzen A."/>
            <person name="Clum A."/>
            <person name="Barry K."/>
            <person name="Grigoriev I.V."/>
            <person name="Martin F.M."/>
            <person name="Stajich J.E."/>
            <person name="Smith M.E."/>
            <person name="Bonito G."/>
            <person name="Spatafora J.W."/>
        </authorList>
    </citation>
    <scope>NUCLEOTIDE SEQUENCE [LARGE SCALE GENOMIC DNA]</scope>
    <source>
        <strain evidence="2 3">AD002</strain>
    </source>
</reference>